<dbReference type="GO" id="GO:0005509">
    <property type="term" value="F:calcium ion binding"/>
    <property type="evidence" value="ECO:0007669"/>
    <property type="project" value="InterPro"/>
</dbReference>
<evidence type="ECO:0000256" key="6">
    <source>
        <dbReference type="SAM" id="MobiDB-lite"/>
    </source>
</evidence>
<feature type="region of interest" description="Disordered" evidence="6">
    <location>
        <begin position="663"/>
        <end position="694"/>
    </location>
</feature>
<protein>
    <recommendedName>
        <fullName evidence="8">EF-hand domain-containing protein</fullName>
    </recommendedName>
</protein>
<dbReference type="Pfam" id="PF25886">
    <property type="entry name" value="Msy1"/>
    <property type="match status" value="1"/>
</dbReference>
<dbReference type="InterPro" id="IPR058650">
    <property type="entry name" value="Msy1/2-like"/>
</dbReference>
<dbReference type="GO" id="GO:0006874">
    <property type="term" value="P:intracellular calcium ion homeostasis"/>
    <property type="evidence" value="ECO:0007669"/>
    <property type="project" value="TreeGrafter"/>
</dbReference>
<evidence type="ECO:0000313" key="9">
    <source>
        <dbReference type="EMBL" id="KIY69051.1"/>
    </source>
</evidence>
<dbReference type="AlphaFoldDB" id="A0A0D7BHC8"/>
<dbReference type="Pfam" id="PF00036">
    <property type="entry name" value="EF-hand_1"/>
    <property type="match status" value="1"/>
</dbReference>
<evidence type="ECO:0000256" key="4">
    <source>
        <dbReference type="ARBA" id="ARBA00022989"/>
    </source>
</evidence>
<feature type="compositionally biased region" description="Polar residues" evidence="6">
    <location>
        <begin position="248"/>
        <end position="263"/>
    </location>
</feature>
<dbReference type="InterPro" id="IPR010920">
    <property type="entry name" value="LSM_dom_sf"/>
</dbReference>
<dbReference type="InterPro" id="IPR023408">
    <property type="entry name" value="MscS_beta-dom_sf"/>
</dbReference>
<accession>A0A0D7BHC8</accession>
<dbReference type="SUPFAM" id="SSF50182">
    <property type="entry name" value="Sm-like ribonucleoproteins"/>
    <property type="match status" value="1"/>
</dbReference>
<feature type="transmembrane region" description="Helical" evidence="7">
    <location>
        <begin position="425"/>
        <end position="445"/>
    </location>
</feature>
<proteinExistence type="predicted"/>
<reference evidence="9 10" key="1">
    <citation type="journal article" date="2015" name="Fungal Genet. Biol.">
        <title>Evolution of novel wood decay mechanisms in Agaricales revealed by the genome sequences of Fistulina hepatica and Cylindrobasidium torrendii.</title>
        <authorList>
            <person name="Floudas D."/>
            <person name="Held B.W."/>
            <person name="Riley R."/>
            <person name="Nagy L.G."/>
            <person name="Koehler G."/>
            <person name="Ransdell A.S."/>
            <person name="Younus H."/>
            <person name="Chow J."/>
            <person name="Chiniquy J."/>
            <person name="Lipzen A."/>
            <person name="Tritt A."/>
            <person name="Sun H."/>
            <person name="Haridas S."/>
            <person name="LaButti K."/>
            <person name="Ohm R.A."/>
            <person name="Kues U."/>
            <person name="Blanchette R.A."/>
            <person name="Grigoriev I.V."/>
            <person name="Minto R.E."/>
            <person name="Hibbett D.S."/>
        </authorList>
    </citation>
    <scope>NUCLEOTIDE SEQUENCE [LARGE SCALE GENOMIC DNA]</scope>
    <source>
        <strain evidence="9 10">FP15055 ss-10</strain>
    </source>
</reference>
<keyword evidence="10" id="KW-1185">Reference proteome</keyword>
<feature type="domain" description="EF-hand" evidence="8">
    <location>
        <begin position="372"/>
        <end position="407"/>
    </location>
</feature>
<evidence type="ECO:0000256" key="1">
    <source>
        <dbReference type="ARBA" id="ARBA00004370"/>
    </source>
</evidence>
<dbReference type="InterPro" id="IPR011992">
    <property type="entry name" value="EF-hand-dom_pair"/>
</dbReference>
<dbReference type="PROSITE" id="PS50222">
    <property type="entry name" value="EF_HAND_2"/>
    <property type="match status" value="1"/>
</dbReference>
<feature type="transmembrane region" description="Helical" evidence="7">
    <location>
        <begin position="457"/>
        <end position="483"/>
    </location>
</feature>
<name>A0A0D7BHC8_9AGAR</name>
<dbReference type="InterPro" id="IPR018247">
    <property type="entry name" value="EF_Hand_1_Ca_BS"/>
</dbReference>
<gene>
    <name evidence="9" type="ORF">CYLTODRAFT_350366</name>
</gene>
<feature type="region of interest" description="Disordered" evidence="6">
    <location>
        <begin position="1"/>
        <end position="35"/>
    </location>
</feature>
<dbReference type="InterPro" id="IPR002048">
    <property type="entry name" value="EF_hand_dom"/>
</dbReference>
<feature type="transmembrane region" description="Helical" evidence="7">
    <location>
        <begin position="101"/>
        <end position="121"/>
    </location>
</feature>
<feature type="compositionally biased region" description="Low complexity" evidence="6">
    <location>
        <begin position="21"/>
        <end position="30"/>
    </location>
</feature>
<dbReference type="GO" id="GO:0005262">
    <property type="term" value="F:calcium channel activity"/>
    <property type="evidence" value="ECO:0007669"/>
    <property type="project" value="TreeGrafter"/>
</dbReference>
<feature type="transmembrane region" description="Helical" evidence="7">
    <location>
        <begin position="127"/>
        <end position="146"/>
    </location>
</feature>
<dbReference type="Pfam" id="PF00924">
    <property type="entry name" value="MS_channel_2nd"/>
    <property type="match status" value="1"/>
</dbReference>
<keyword evidence="2 7" id="KW-0812">Transmembrane</keyword>
<evidence type="ECO:0000256" key="2">
    <source>
        <dbReference type="ARBA" id="ARBA00022692"/>
    </source>
</evidence>
<dbReference type="SMART" id="SM00054">
    <property type="entry name" value="EFh"/>
    <property type="match status" value="1"/>
</dbReference>
<dbReference type="Gene3D" id="2.30.30.60">
    <property type="match status" value="1"/>
</dbReference>
<keyword evidence="5 7" id="KW-0472">Membrane</keyword>
<evidence type="ECO:0000256" key="3">
    <source>
        <dbReference type="ARBA" id="ARBA00022837"/>
    </source>
</evidence>
<feature type="transmembrane region" description="Helical" evidence="7">
    <location>
        <begin position="158"/>
        <end position="176"/>
    </location>
</feature>
<dbReference type="PANTHER" id="PTHR31323">
    <property type="entry name" value="MECHANOSENSITIVE ION CHANNEL PROTEIN MSY2"/>
    <property type="match status" value="1"/>
</dbReference>
<dbReference type="GO" id="GO:0016020">
    <property type="term" value="C:membrane"/>
    <property type="evidence" value="ECO:0007669"/>
    <property type="project" value="UniProtKB-SubCell"/>
</dbReference>
<dbReference type="Gene3D" id="1.10.238.10">
    <property type="entry name" value="EF-hand"/>
    <property type="match status" value="1"/>
</dbReference>
<organism evidence="9 10">
    <name type="scientific">Cylindrobasidium torrendii FP15055 ss-10</name>
    <dbReference type="NCBI Taxonomy" id="1314674"/>
    <lineage>
        <taxon>Eukaryota</taxon>
        <taxon>Fungi</taxon>
        <taxon>Dikarya</taxon>
        <taxon>Basidiomycota</taxon>
        <taxon>Agaricomycotina</taxon>
        <taxon>Agaricomycetes</taxon>
        <taxon>Agaricomycetidae</taxon>
        <taxon>Agaricales</taxon>
        <taxon>Marasmiineae</taxon>
        <taxon>Physalacriaceae</taxon>
        <taxon>Cylindrobasidium</taxon>
    </lineage>
</organism>
<evidence type="ECO:0000259" key="8">
    <source>
        <dbReference type="PROSITE" id="PS50222"/>
    </source>
</evidence>
<dbReference type="SUPFAM" id="SSF47473">
    <property type="entry name" value="EF-hand"/>
    <property type="match status" value="1"/>
</dbReference>
<sequence length="694" mass="77692">MPADPPTPSPLGRKSTDSSDTDTTATNSSDQFDWNDGEADHADEFEASKAKRLRVVYLAFMKLSKTVRTLLVGILGAGALIAPLLVVQLRFKDSVVRPHVFAWSLWATIIWATGCATYVLIDWLPRLIVGIIFLVGAPVEHFKFQLELMMAVSGWLKLALDVSWAWIALSVIRGVYNPPGKYWVTVNRVISAIFAASIIILVEKLFLQFVAINFHEKALAERLEENRLGLRALDRLSNAQPKRKRNPRSNTGSVDLSHQNTAPASVDHTHAPSSPLVGGLGNAARAEQETAELAKQIAAAKKAARRRRGKSVGATIGDFVGQLTLKNSRFNRTMGQNMGGLESARRLARKLFGSLGSSRDVLLLEDFYPYFRTPEEARDAFALFDKDGNGDISKREMREAVQRIYRERKSLVTSMKDAGSAVSKLDYVCLGLCLVGIIFVCMLIFNKSNTLASLVPLATIILGFSFIFGNSAATLFNSLLFIFSTHVFDIGDLVLIDDQALMVKEFGLFATTFRRVDGQEIIAPNALMSTAKLIHNLRRSKSTWETTNIQIAYNTPLDVFEEIRSRIKTYVTENNRDWSGMDFNIDKMDYQNAIHIIVAMEHRSNWQEWGKRWERRTRFMRNLKQILEDLSVKYTLPVQPVILQQQGMVSEFTDRFFTSRENLGNAGRVPRDPMTRPPGRVFRTGIDGDGGGGF</sequence>
<dbReference type="EMBL" id="KN880491">
    <property type="protein sequence ID" value="KIY69051.1"/>
    <property type="molecule type" value="Genomic_DNA"/>
</dbReference>
<feature type="transmembrane region" description="Helical" evidence="7">
    <location>
        <begin position="182"/>
        <end position="202"/>
    </location>
</feature>
<dbReference type="CDD" id="cd00051">
    <property type="entry name" value="EFh"/>
    <property type="match status" value="1"/>
</dbReference>
<evidence type="ECO:0000256" key="7">
    <source>
        <dbReference type="SAM" id="Phobius"/>
    </source>
</evidence>
<keyword evidence="3" id="KW-0106">Calcium</keyword>
<dbReference type="PANTHER" id="PTHR31323:SF11">
    <property type="entry name" value="EF-HAND DOMAIN-CONTAINING PROTEIN"/>
    <property type="match status" value="1"/>
</dbReference>
<feature type="transmembrane region" description="Helical" evidence="7">
    <location>
        <begin position="70"/>
        <end position="89"/>
    </location>
</feature>
<dbReference type="Proteomes" id="UP000054007">
    <property type="component" value="Unassembled WGS sequence"/>
</dbReference>
<dbReference type="PROSITE" id="PS00018">
    <property type="entry name" value="EF_HAND_1"/>
    <property type="match status" value="1"/>
</dbReference>
<feature type="region of interest" description="Disordered" evidence="6">
    <location>
        <begin position="239"/>
        <end position="282"/>
    </location>
</feature>
<comment type="subcellular location">
    <subcellularLocation>
        <location evidence="1">Membrane</location>
    </subcellularLocation>
</comment>
<dbReference type="OrthoDB" id="544685at2759"/>
<dbReference type="InterPro" id="IPR006685">
    <property type="entry name" value="MscS_channel_2nd"/>
</dbReference>
<evidence type="ECO:0000313" key="10">
    <source>
        <dbReference type="Proteomes" id="UP000054007"/>
    </source>
</evidence>
<evidence type="ECO:0000256" key="5">
    <source>
        <dbReference type="ARBA" id="ARBA00023136"/>
    </source>
</evidence>
<keyword evidence="4 7" id="KW-1133">Transmembrane helix</keyword>